<dbReference type="EMBL" id="JABBWM010000009">
    <property type="protein sequence ID" value="KAG2114755.1"/>
    <property type="molecule type" value="Genomic_DNA"/>
</dbReference>
<dbReference type="RefSeq" id="XP_041296703.1">
    <property type="nucleotide sequence ID" value="XM_041441109.1"/>
</dbReference>
<feature type="region of interest" description="Disordered" evidence="1">
    <location>
        <begin position="1"/>
        <end position="20"/>
    </location>
</feature>
<dbReference type="OrthoDB" id="2675777at2759"/>
<reference evidence="2" key="1">
    <citation type="journal article" date="2020" name="New Phytol.">
        <title>Comparative genomics reveals dynamic genome evolution in host specialist ectomycorrhizal fungi.</title>
        <authorList>
            <person name="Lofgren L.A."/>
            <person name="Nguyen N.H."/>
            <person name="Vilgalys R."/>
            <person name="Ruytinx J."/>
            <person name="Liao H.L."/>
            <person name="Branco S."/>
            <person name="Kuo A."/>
            <person name="LaButti K."/>
            <person name="Lipzen A."/>
            <person name="Andreopoulos W."/>
            <person name="Pangilinan J."/>
            <person name="Riley R."/>
            <person name="Hundley H."/>
            <person name="Na H."/>
            <person name="Barry K."/>
            <person name="Grigoriev I.V."/>
            <person name="Stajich J.E."/>
            <person name="Kennedy P.G."/>
        </authorList>
    </citation>
    <scope>NUCLEOTIDE SEQUENCE</scope>
    <source>
        <strain evidence="2">FC423</strain>
    </source>
</reference>
<dbReference type="AlphaFoldDB" id="A0A9P7FEY3"/>
<comment type="caution">
    <text evidence="2">The sequence shown here is derived from an EMBL/GenBank/DDBJ whole genome shotgun (WGS) entry which is preliminary data.</text>
</comment>
<organism evidence="2 3">
    <name type="scientific">Suillus discolor</name>
    <dbReference type="NCBI Taxonomy" id="1912936"/>
    <lineage>
        <taxon>Eukaryota</taxon>
        <taxon>Fungi</taxon>
        <taxon>Dikarya</taxon>
        <taxon>Basidiomycota</taxon>
        <taxon>Agaricomycotina</taxon>
        <taxon>Agaricomycetes</taxon>
        <taxon>Agaricomycetidae</taxon>
        <taxon>Boletales</taxon>
        <taxon>Suillineae</taxon>
        <taxon>Suillaceae</taxon>
        <taxon>Suillus</taxon>
    </lineage>
</organism>
<feature type="region of interest" description="Disordered" evidence="1">
    <location>
        <begin position="34"/>
        <end position="109"/>
    </location>
</feature>
<evidence type="ECO:0000313" key="2">
    <source>
        <dbReference type="EMBL" id="KAG2114755.1"/>
    </source>
</evidence>
<evidence type="ECO:0000256" key="1">
    <source>
        <dbReference type="SAM" id="MobiDB-lite"/>
    </source>
</evidence>
<name>A0A9P7FEY3_9AGAM</name>
<keyword evidence="3" id="KW-1185">Reference proteome</keyword>
<protein>
    <submittedName>
        <fullName evidence="2">Uncharacterized protein</fullName>
    </submittedName>
</protein>
<dbReference type="GeneID" id="64703368"/>
<dbReference type="Proteomes" id="UP000823399">
    <property type="component" value="Unassembled WGS sequence"/>
</dbReference>
<accession>A0A9P7FEY3</accession>
<gene>
    <name evidence="2" type="ORF">F5147DRAFT_770069</name>
</gene>
<feature type="compositionally biased region" description="Pro residues" evidence="1">
    <location>
        <begin position="1"/>
        <end position="12"/>
    </location>
</feature>
<sequence>MVPSSVSPPPSPNEAVPRLSRGAMLADRGTVQLEHRDLPSWTPLVVSDSEGGMDELPLGVEESKASPSNARKALSQKRKKNPDHGPPIAMPRREVQQAPSGVYSRLGDSRGSQSLQEILQATFSANASCNTISPPAAPIDSEGSSTDVQTVIYNKQCRQIHNTRRSTSQEGSEAIAVVDAPIPTATTAVPTITRRKAAPAIPYESMQKVIDAALDTRVAKIAWRRRRNATGCGTNEDETSRTNCLPFEDAIFDFDVSTSARQEDHHSKIKSELAPVEDEHFALPREFTRKLDGVHATSLPQQSRGDRFNERLYVMFGGADTPHSPDGLIAHATADSASIFAPVREAAASKEHSPVSFSDSGVSIDTSLSQSTQATSIFGRNDVSRKRAYTMESHLGDEPGRKKHKIEVAEDLVSKWIAALQRLVKGKTKIGHKDMEDLSIVLAEIESAYPYLDSELAQVTCLRDVLQQMAQLEEIPFKDEHDLRRRTDEIIAEWPSVKA</sequence>
<proteinExistence type="predicted"/>
<evidence type="ECO:0000313" key="3">
    <source>
        <dbReference type="Proteomes" id="UP000823399"/>
    </source>
</evidence>